<dbReference type="GO" id="GO:0000155">
    <property type="term" value="F:phosphorelay sensor kinase activity"/>
    <property type="evidence" value="ECO:0007669"/>
    <property type="project" value="InterPro"/>
</dbReference>
<evidence type="ECO:0000256" key="8">
    <source>
        <dbReference type="ARBA" id="ARBA00022840"/>
    </source>
</evidence>
<sequence length="584" mass="65521">MNKILNINDNFEKLKDYLKHRLEWEKLILKISTGFINVPGDKIDAQINSSLAKLGSFMDVDRCYIFEISADRGSMNNTFEWCHEGASPQIERNQKIPVDPQSLWMQRLFSLEVNHVPSFDSLPPHAIAERQVMEIESIKSLVAVPLAGADGPFGFIGFDMIRHEKSWSDEDITMLKIFAEIITNALNKKNMEMELIKARDEAEAANRHKSQFLANMSHEIRTPLNGILGFAKLLEKSELSAAQKETVGFIHKSGKHLLSLINDILDFSKIESDMIEIEKTEFCFNSLVDDVINLNIIGAANKNIELICKADKKFDACLIGDPARLKQILFNLIDNAVKFTEKGSVTLECKTQYENAERAAIEISVTDTGIGIPPDRLKEIFKPFTQADGSITRKYGGTGLGLTICNKLIRLMGGCGLIVESVPGSGSRFSFSMHFAKTECTEKFRPRTFSRPADAFCDPSVDPQSIRVLVAEDDPVNAFLMTRFLEMLNYKFKIVPNGLEALEESKNSSYDIIFMDVHMSELNGIEAAAKIREFDKNIPIIACTADTARADIDACLKAGMQSYIFKPFELNDIIQSINTFIKPE</sequence>
<dbReference type="InterPro" id="IPR003661">
    <property type="entry name" value="HisK_dim/P_dom"/>
</dbReference>
<dbReference type="CDD" id="cd17546">
    <property type="entry name" value="REC_hyHK_CKI1_RcsC-like"/>
    <property type="match status" value="1"/>
</dbReference>
<dbReference type="InterPro" id="IPR036890">
    <property type="entry name" value="HATPase_C_sf"/>
</dbReference>
<feature type="domain" description="Response regulatory" evidence="14">
    <location>
        <begin position="467"/>
        <end position="581"/>
    </location>
</feature>
<evidence type="ECO:0000256" key="4">
    <source>
        <dbReference type="ARBA" id="ARBA00022553"/>
    </source>
</evidence>
<evidence type="ECO:0000256" key="6">
    <source>
        <dbReference type="ARBA" id="ARBA00022741"/>
    </source>
</evidence>
<reference evidence="15 16" key="1">
    <citation type="journal article" date="2016" name="Nat. Commun.">
        <title>Thousands of microbial genomes shed light on interconnected biogeochemical processes in an aquifer system.</title>
        <authorList>
            <person name="Anantharaman K."/>
            <person name="Brown C.T."/>
            <person name="Hug L.A."/>
            <person name="Sharon I."/>
            <person name="Castelle C.J."/>
            <person name="Probst A.J."/>
            <person name="Thomas B.C."/>
            <person name="Singh A."/>
            <person name="Wilkins M.J."/>
            <person name="Karaoz U."/>
            <person name="Brodie E.L."/>
            <person name="Williams K.H."/>
            <person name="Hubbard S.S."/>
            <person name="Banfield J.F."/>
        </authorList>
    </citation>
    <scope>NUCLEOTIDE SEQUENCE [LARGE SCALE GENOMIC DNA]</scope>
</reference>
<dbReference type="FunFam" id="1.10.287.130:FF:000038">
    <property type="entry name" value="Sensory transduction histidine kinase"/>
    <property type="match status" value="1"/>
</dbReference>
<dbReference type="InterPro" id="IPR005467">
    <property type="entry name" value="His_kinase_dom"/>
</dbReference>
<dbReference type="SMART" id="SM00387">
    <property type="entry name" value="HATPase_c"/>
    <property type="match status" value="1"/>
</dbReference>
<dbReference type="Gene3D" id="3.40.50.2300">
    <property type="match status" value="1"/>
</dbReference>
<dbReference type="Pfam" id="PF02518">
    <property type="entry name" value="HATPase_c"/>
    <property type="match status" value="1"/>
</dbReference>
<dbReference type="Gene3D" id="1.10.287.130">
    <property type="match status" value="1"/>
</dbReference>
<evidence type="ECO:0000256" key="5">
    <source>
        <dbReference type="ARBA" id="ARBA00022679"/>
    </source>
</evidence>
<evidence type="ECO:0000256" key="7">
    <source>
        <dbReference type="ARBA" id="ARBA00022777"/>
    </source>
</evidence>
<dbReference type="FunFam" id="3.30.565.10:FF:000010">
    <property type="entry name" value="Sensor histidine kinase RcsC"/>
    <property type="match status" value="1"/>
</dbReference>
<evidence type="ECO:0000259" key="13">
    <source>
        <dbReference type="PROSITE" id="PS50109"/>
    </source>
</evidence>
<keyword evidence="8" id="KW-0067">ATP-binding</keyword>
<dbReference type="InterPro" id="IPR004358">
    <property type="entry name" value="Sig_transdc_His_kin-like_C"/>
</dbReference>
<evidence type="ECO:0000256" key="1">
    <source>
        <dbReference type="ARBA" id="ARBA00000085"/>
    </source>
</evidence>
<dbReference type="PRINTS" id="PR00344">
    <property type="entry name" value="BCTRLSENSOR"/>
</dbReference>
<dbReference type="Pfam" id="PF01590">
    <property type="entry name" value="GAF"/>
    <property type="match status" value="1"/>
</dbReference>
<proteinExistence type="predicted"/>
<keyword evidence="6" id="KW-0547">Nucleotide-binding</keyword>
<keyword evidence="11" id="KW-0131">Cell cycle</keyword>
<dbReference type="PANTHER" id="PTHR45339:SF1">
    <property type="entry name" value="HYBRID SIGNAL TRANSDUCTION HISTIDINE KINASE J"/>
    <property type="match status" value="1"/>
</dbReference>
<comment type="caution">
    <text evidence="15">The sequence shown here is derived from an EMBL/GenBank/DDBJ whole genome shotgun (WGS) entry which is preliminary data.</text>
</comment>
<dbReference type="CDD" id="cd00082">
    <property type="entry name" value="HisKA"/>
    <property type="match status" value="1"/>
</dbReference>
<evidence type="ECO:0000256" key="9">
    <source>
        <dbReference type="ARBA" id="ARBA00023012"/>
    </source>
</evidence>
<dbReference type="SUPFAM" id="SSF47384">
    <property type="entry name" value="Homodimeric domain of signal transducing histidine kinase"/>
    <property type="match status" value="1"/>
</dbReference>
<feature type="domain" description="Histidine kinase" evidence="13">
    <location>
        <begin position="215"/>
        <end position="437"/>
    </location>
</feature>
<dbReference type="PROSITE" id="PS50109">
    <property type="entry name" value="HIS_KIN"/>
    <property type="match status" value="1"/>
</dbReference>
<dbReference type="InterPro" id="IPR003594">
    <property type="entry name" value="HATPase_dom"/>
</dbReference>
<dbReference type="Gene3D" id="3.30.450.40">
    <property type="match status" value="1"/>
</dbReference>
<evidence type="ECO:0000256" key="3">
    <source>
        <dbReference type="ARBA" id="ARBA00012438"/>
    </source>
</evidence>
<evidence type="ECO:0000256" key="2">
    <source>
        <dbReference type="ARBA" id="ARBA00004370"/>
    </source>
</evidence>
<keyword evidence="5" id="KW-0808">Transferase</keyword>
<dbReference type="InterPro" id="IPR001789">
    <property type="entry name" value="Sig_transdc_resp-reg_receiver"/>
</dbReference>
<organism evidence="15 16">
    <name type="scientific">Candidatus Wallbacteria bacterium GWC2_49_35</name>
    <dbReference type="NCBI Taxonomy" id="1817813"/>
    <lineage>
        <taxon>Bacteria</taxon>
        <taxon>Candidatus Walliibacteriota</taxon>
    </lineage>
</organism>
<dbReference type="SUPFAM" id="SSF55781">
    <property type="entry name" value="GAF domain-like"/>
    <property type="match status" value="1"/>
</dbReference>
<comment type="catalytic activity">
    <reaction evidence="1">
        <text>ATP + protein L-histidine = ADP + protein N-phospho-L-histidine.</text>
        <dbReference type="EC" id="2.7.13.3"/>
    </reaction>
</comment>
<evidence type="ECO:0000313" key="15">
    <source>
        <dbReference type="EMBL" id="OGM07586.1"/>
    </source>
</evidence>
<dbReference type="SUPFAM" id="SSF55874">
    <property type="entry name" value="ATPase domain of HSP90 chaperone/DNA topoisomerase II/histidine kinase"/>
    <property type="match status" value="1"/>
</dbReference>
<keyword evidence="9" id="KW-0902">Two-component regulatory system</keyword>
<dbReference type="STRING" id="1817813.A2008_01040"/>
<evidence type="ECO:0000256" key="10">
    <source>
        <dbReference type="ARBA" id="ARBA00023136"/>
    </source>
</evidence>
<keyword evidence="4 12" id="KW-0597">Phosphoprotein</keyword>
<dbReference type="CDD" id="cd16922">
    <property type="entry name" value="HATPase_EvgS-ArcB-TorS-like"/>
    <property type="match status" value="1"/>
</dbReference>
<dbReference type="Pfam" id="PF00512">
    <property type="entry name" value="HisKA"/>
    <property type="match status" value="1"/>
</dbReference>
<dbReference type="Proteomes" id="UP000178735">
    <property type="component" value="Unassembled WGS sequence"/>
</dbReference>
<dbReference type="PANTHER" id="PTHR45339">
    <property type="entry name" value="HYBRID SIGNAL TRANSDUCTION HISTIDINE KINASE J"/>
    <property type="match status" value="1"/>
</dbReference>
<dbReference type="SUPFAM" id="SSF52172">
    <property type="entry name" value="CheY-like"/>
    <property type="match status" value="1"/>
</dbReference>
<keyword evidence="10" id="KW-0472">Membrane</keyword>
<keyword evidence="7" id="KW-0418">Kinase</keyword>
<dbReference type="InterPro" id="IPR003018">
    <property type="entry name" value="GAF"/>
</dbReference>
<dbReference type="GO" id="GO:0016020">
    <property type="term" value="C:membrane"/>
    <property type="evidence" value="ECO:0007669"/>
    <property type="project" value="UniProtKB-SubCell"/>
</dbReference>
<feature type="modified residue" description="4-aspartylphosphate" evidence="12">
    <location>
        <position position="516"/>
    </location>
</feature>
<evidence type="ECO:0000256" key="12">
    <source>
        <dbReference type="PROSITE-ProRule" id="PRU00169"/>
    </source>
</evidence>
<evidence type="ECO:0000259" key="14">
    <source>
        <dbReference type="PROSITE" id="PS50110"/>
    </source>
</evidence>
<evidence type="ECO:0000313" key="16">
    <source>
        <dbReference type="Proteomes" id="UP000178735"/>
    </source>
</evidence>
<evidence type="ECO:0000256" key="11">
    <source>
        <dbReference type="ARBA" id="ARBA00023306"/>
    </source>
</evidence>
<dbReference type="InterPro" id="IPR029016">
    <property type="entry name" value="GAF-like_dom_sf"/>
</dbReference>
<dbReference type="PROSITE" id="PS50110">
    <property type="entry name" value="RESPONSE_REGULATORY"/>
    <property type="match status" value="1"/>
</dbReference>
<dbReference type="EMBL" id="MGFH01000040">
    <property type="protein sequence ID" value="OGM07586.1"/>
    <property type="molecule type" value="Genomic_DNA"/>
</dbReference>
<dbReference type="Gene3D" id="3.30.565.10">
    <property type="entry name" value="Histidine kinase-like ATPase, C-terminal domain"/>
    <property type="match status" value="1"/>
</dbReference>
<name>A0A1F7WXN9_9BACT</name>
<comment type="subcellular location">
    <subcellularLocation>
        <location evidence="2">Membrane</location>
    </subcellularLocation>
</comment>
<dbReference type="SMART" id="SM00388">
    <property type="entry name" value="HisKA"/>
    <property type="match status" value="1"/>
</dbReference>
<dbReference type="SMART" id="SM00448">
    <property type="entry name" value="REC"/>
    <property type="match status" value="1"/>
</dbReference>
<dbReference type="InterPro" id="IPR011006">
    <property type="entry name" value="CheY-like_superfamily"/>
</dbReference>
<dbReference type="Pfam" id="PF00072">
    <property type="entry name" value="Response_reg"/>
    <property type="match status" value="1"/>
</dbReference>
<gene>
    <name evidence="15" type="ORF">A2008_01040</name>
</gene>
<dbReference type="InterPro" id="IPR036097">
    <property type="entry name" value="HisK_dim/P_sf"/>
</dbReference>
<protein>
    <recommendedName>
        <fullName evidence="3">histidine kinase</fullName>
        <ecNumber evidence="3">2.7.13.3</ecNumber>
    </recommendedName>
</protein>
<dbReference type="EC" id="2.7.13.3" evidence="3"/>
<dbReference type="AlphaFoldDB" id="A0A1F7WXN9"/>
<accession>A0A1F7WXN9</accession>
<dbReference type="GO" id="GO:0005524">
    <property type="term" value="F:ATP binding"/>
    <property type="evidence" value="ECO:0007669"/>
    <property type="project" value="UniProtKB-KW"/>
</dbReference>